<dbReference type="NCBIfam" id="TIGR00508">
    <property type="entry name" value="bioA"/>
    <property type="match status" value="1"/>
</dbReference>
<dbReference type="KEGG" id="tav:G4V39_06925"/>
<reference evidence="14 15" key="1">
    <citation type="submission" date="2020-02" db="EMBL/GenBank/DDBJ databases">
        <title>Genome analysis of Thermosulfuriphilus ammonigenes ST65T, an anaerobic thermophilic chemolithoautotrophic bacterium isolated from a deep-sea hydrothermal vent.</title>
        <authorList>
            <person name="Slobodkina G."/>
            <person name="Allioux M."/>
            <person name="Merkel A."/>
            <person name="Alain K."/>
            <person name="Jebbar M."/>
            <person name="Slobodkin A."/>
        </authorList>
    </citation>
    <scope>NUCLEOTIDE SEQUENCE [LARGE SCALE GENOMIC DNA]</scope>
    <source>
        <strain evidence="14 15">ST65</strain>
    </source>
</reference>
<dbReference type="Pfam" id="PF00202">
    <property type="entry name" value="Aminotran_3"/>
    <property type="match status" value="1"/>
</dbReference>
<dbReference type="InterPro" id="IPR005814">
    <property type="entry name" value="Aminotrans_3"/>
</dbReference>
<evidence type="ECO:0000313" key="15">
    <source>
        <dbReference type="Proteomes" id="UP000502179"/>
    </source>
</evidence>
<gene>
    <name evidence="13 14" type="primary">bioA</name>
    <name evidence="14" type="ORF">G4V39_06925</name>
</gene>
<keyword evidence="10 13" id="KW-0663">Pyridoxal phosphate</keyword>
<evidence type="ECO:0000256" key="6">
    <source>
        <dbReference type="ARBA" id="ARBA00022576"/>
    </source>
</evidence>
<keyword evidence="8 13" id="KW-0949">S-adenosyl-L-methionine</keyword>
<feature type="binding site" evidence="13">
    <location>
        <position position="425"/>
    </location>
    <ligand>
        <name>substrate</name>
    </ligand>
</feature>
<dbReference type="RefSeq" id="WP_166032230.1">
    <property type="nucleotide sequence ID" value="NZ_CP048877.1"/>
</dbReference>
<protein>
    <recommendedName>
        <fullName evidence="13">Adenosylmethionine-8-amino-7-oxononanoate aminotransferase</fullName>
        <ecNumber evidence="13">2.6.1.62</ecNumber>
    </recommendedName>
    <alternativeName>
        <fullName evidence="13">7,8-diamino-pelargonic acid aminotransferase</fullName>
        <shortName evidence="13">DAPA AT</shortName>
        <shortName evidence="13">DAPA aminotransferase</shortName>
    </alternativeName>
    <alternativeName>
        <fullName evidence="13">7,8-diaminononanoate synthase</fullName>
        <shortName evidence="13">DANS</shortName>
    </alternativeName>
    <alternativeName>
        <fullName evidence="13">Diaminopelargonic acid synthase</fullName>
    </alternativeName>
</protein>
<dbReference type="InterPro" id="IPR015424">
    <property type="entry name" value="PyrdxlP-dep_Trfase"/>
</dbReference>
<dbReference type="FunFam" id="3.40.640.10:FF:000078">
    <property type="entry name" value="Adenosylmethionine-8-amino-7-oxononanoate aminotransferase"/>
    <property type="match status" value="1"/>
</dbReference>
<feature type="site" description="Participates in the substrate recognition with KAPA and in a stacking interaction with the adenine ring of SAM" evidence="13">
    <location>
        <position position="21"/>
    </location>
</feature>
<feature type="binding site" evidence="13">
    <location>
        <position position="151"/>
    </location>
    <ligand>
        <name>substrate</name>
    </ligand>
</feature>
<dbReference type="GO" id="GO:0004015">
    <property type="term" value="F:adenosylmethionine-8-amino-7-oxononanoate transaminase activity"/>
    <property type="evidence" value="ECO:0007669"/>
    <property type="project" value="UniProtKB-UniRule"/>
</dbReference>
<dbReference type="Gene3D" id="3.90.1150.10">
    <property type="entry name" value="Aspartate Aminotransferase, domain 1"/>
    <property type="match status" value="1"/>
</dbReference>
<dbReference type="SUPFAM" id="SSF53383">
    <property type="entry name" value="PLP-dependent transferases"/>
    <property type="match status" value="1"/>
</dbReference>
<feature type="binding site" evidence="13">
    <location>
        <begin position="118"/>
        <end position="119"/>
    </location>
    <ligand>
        <name>pyridoxal 5'-phosphate</name>
        <dbReference type="ChEBI" id="CHEBI:597326"/>
    </ligand>
</feature>
<feature type="binding site" evidence="13">
    <location>
        <position position="294"/>
    </location>
    <ligand>
        <name>substrate</name>
    </ligand>
</feature>
<comment type="pathway">
    <text evidence="3 13">Cofactor biosynthesis; biotin biosynthesis; 7,8-diaminononanoate from 8-amino-7-oxononanoate (SAM route): step 1/1.</text>
</comment>
<comment type="catalytic activity">
    <reaction evidence="11 13">
        <text>(8S)-8-amino-7-oxononanoate + S-adenosyl-L-methionine = S-adenosyl-4-methylsulfanyl-2-oxobutanoate + (7R,8S)-7,8-diammoniononanoate</text>
        <dbReference type="Rhea" id="RHEA:16861"/>
        <dbReference type="ChEBI" id="CHEBI:16490"/>
        <dbReference type="ChEBI" id="CHEBI:59789"/>
        <dbReference type="ChEBI" id="CHEBI:149468"/>
        <dbReference type="ChEBI" id="CHEBI:149469"/>
        <dbReference type="EC" id="2.6.1.62"/>
    </reaction>
</comment>
<dbReference type="Gene3D" id="3.40.640.10">
    <property type="entry name" value="Type I PLP-dependent aspartate aminotransferase-like (Major domain)"/>
    <property type="match status" value="1"/>
</dbReference>
<comment type="subunit">
    <text evidence="4 13">Homodimer.</text>
</comment>
<evidence type="ECO:0000256" key="4">
    <source>
        <dbReference type="ARBA" id="ARBA00011738"/>
    </source>
</evidence>
<feature type="binding site" evidence="13">
    <location>
        <position position="329"/>
    </location>
    <ligand>
        <name>substrate</name>
    </ligand>
</feature>
<dbReference type="InterPro" id="IPR015421">
    <property type="entry name" value="PyrdxlP-dep_Trfase_major"/>
</dbReference>
<feature type="binding site" evidence="13">
    <location>
        <begin position="330"/>
        <end position="331"/>
    </location>
    <ligand>
        <name>pyridoxal 5'-phosphate</name>
        <dbReference type="ChEBI" id="CHEBI:597326"/>
    </ligand>
</feature>
<dbReference type="Proteomes" id="UP000502179">
    <property type="component" value="Chromosome"/>
</dbReference>
<dbReference type="InterPro" id="IPR015422">
    <property type="entry name" value="PyrdxlP-dep_Trfase_small"/>
</dbReference>
<evidence type="ECO:0000256" key="2">
    <source>
        <dbReference type="ARBA" id="ARBA00004496"/>
    </source>
</evidence>
<name>A0A6G7PX73_9BACT</name>
<keyword evidence="7 13" id="KW-0808">Transferase</keyword>
<proteinExistence type="inferred from homology"/>
<keyword evidence="6 13" id="KW-0032">Aminotransferase</keyword>
<evidence type="ECO:0000256" key="1">
    <source>
        <dbReference type="ARBA" id="ARBA00001933"/>
    </source>
</evidence>
<dbReference type="InterPro" id="IPR049704">
    <property type="entry name" value="Aminotrans_3_PPA_site"/>
</dbReference>
<feature type="binding site" evidence="13">
    <location>
        <position position="58"/>
    </location>
    <ligand>
        <name>substrate</name>
    </ligand>
</feature>
<comment type="similarity">
    <text evidence="12 13">Belongs to the class-III pyridoxal-phosphate-dependent aminotransferase family. BioA subfamily.</text>
</comment>
<comment type="function">
    <text evidence="13">Catalyzes the transfer of the alpha-amino group from S-adenosyl-L-methionine (SAM) to 7-keto-8-aminopelargonic acid (KAPA) to form 7,8-diaminopelargonic acid (DAPA). It is the only aminotransferase known to utilize SAM as an amino donor.</text>
</comment>
<dbReference type="EMBL" id="CP048877">
    <property type="protein sequence ID" value="QIJ72013.1"/>
    <property type="molecule type" value="Genomic_DNA"/>
</dbReference>
<dbReference type="EC" id="2.6.1.62" evidence="13"/>
<dbReference type="PANTHER" id="PTHR42684">
    <property type="entry name" value="ADENOSYLMETHIONINE-8-AMINO-7-OXONONANOATE AMINOTRANSFERASE"/>
    <property type="match status" value="1"/>
</dbReference>
<evidence type="ECO:0000256" key="11">
    <source>
        <dbReference type="ARBA" id="ARBA00048449"/>
    </source>
</evidence>
<comment type="cofactor">
    <cofactor evidence="1 13">
        <name>pyridoxal 5'-phosphate</name>
        <dbReference type="ChEBI" id="CHEBI:597326"/>
    </cofactor>
</comment>
<dbReference type="InterPro" id="IPR005815">
    <property type="entry name" value="BioA"/>
</dbReference>
<sequence>MSRYTKEKILDLDRRHLWHPFTQMKDYEDRDPPVIVAAKGLQLQTIEGQLLYDTISSWWVNLHGHNHPELNEALIEQLHRLDHVNFSGFTHREAVEVVDRLRGFLPQELCRFFYSDNGSTAVEVALKMAFQFWQNQGFKEKTRFIFLENAYHGDTMGAVSVGGIDLFHRLYRPLTFFSYKTRAPYCLRCPDKPAEGFTLDAPLPDCSLTCLEALEGILKEKAVEICAIIVEPRLLAAGGMIVYPKEYLKGLWELARKYDVLVIFDEVATGFGRTGTMFAMEQVGVVPDIVCLAKGLTGGYLPLSLTVATEEIFQAFYDDYLAGKTFFHGHSYTANPLACAVAIANLKLFAKERPLEKGEPVRLHFQRQLRRLFGEEPYVGDIRYLGYVGAIELVADRATQKAFPVEARVGFKIYMESLKEGLVLRPLGDVIYWFLPLCVTVSEIDEILEKSRGVIRRVIHGLGGI</sequence>
<dbReference type="PANTHER" id="PTHR42684:SF17">
    <property type="entry name" value="ADENOSYLMETHIONINE-8-AMINO-7-OXONONANOATE AMINOTRANSFERASE"/>
    <property type="match status" value="1"/>
</dbReference>
<dbReference type="CDD" id="cd00610">
    <property type="entry name" value="OAT_like"/>
    <property type="match status" value="1"/>
</dbReference>
<keyword evidence="15" id="KW-1185">Reference proteome</keyword>
<dbReference type="GO" id="GO:0030170">
    <property type="term" value="F:pyridoxal phosphate binding"/>
    <property type="evidence" value="ECO:0007669"/>
    <property type="project" value="UniProtKB-UniRule"/>
</dbReference>
<organism evidence="14 15">
    <name type="scientific">Thermosulfuriphilus ammonigenes</name>
    <dbReference type="NCBI Taxonomy" id="1936021"/>
    <lineage>
        <taxon>Bacteria</taxon>
        <taxon>Pseudomonadati</taxon>
        <taxon>Thermodesulfobacteriota</taxon>
        <taxon>Thermodesulfobacteria</taxon>
        <taxon>Thermodesulfobacteriales</taxon>
        <taxon>Thermodesulfobacteriaceae</taxon>
        <taxon>Thermosulfuriphilus</taxon>
    </lineage>
</organism>
<keyword evidence="5 13" id="KW-0963">Cytoplasm</keyword>
<evidence type="ECO:0000256" key="3">
    <source>
        <dbReference type="ARBA" id="ARBA00005063"/>
    </source>
</evidence>
<dbReference type="UniPathway" id="UPA00078">
    <property type="reaction ID" value="UER00160"/>
</dbReference>
<evidence type="ECO:0000313" key="14">
    <source>
        <dbReference type="EMBL" id="QIJ72013.1"/>
    </source>
</evidence>
<accession>A0A6G7PX73</accession>
<evidence type="ECO:0000256" key="5">
    <source>
        <dbReference type="ARBA" id="ARBA00022490"/>
    </source>
</evidence>
<comment type="subcellular location">
    <subcellularLocation>
        <location evidence="2 13">Cytoplasm</location>
    </subcellularLocation>
</comment>
<feature type="modified residue" description="N6-(pyridoxal phosphate)lysine" evidence="13">
    <location>
        <position position="294"/>
    </location>
</feature>
<dbReference type="AlphaFoldDB" id="A0A6G7PX73"/>
<dbReference type="GO" id="GO:0009102">
    <property type="term" value="P:biotin biosynthetic process"/>
    <property type="evidence" value="ECO:0007669"/>
    <property type="project" value="UniProtKB-UniRule"/>
</dbReference>
<feature type="binding site" evidence="13">
    <location>
        <position position="265"/>
    </location>
    <ligand>
        <name>pyridoxal 5'-phosphate</name>
        <dbReference type="ChEBI" id="CHEBI:597326"/>
    </ligand>
</feature>
<dbReference type="PROSITE" id="PS00600">
    <property type="entry name" value="AA_TRANSFER_CLASS_3"/>
    <property type="match status" value="1"/>
</dbReference>
<evidence type="ECO:0000256" key="9">
    <source>
        <dbReference type="ARBA" id="ARBA00022756"/>
    </source>
</evidence>
<evidence type="ECO:0000256" key="7">
    <source>
        <dbReference type="ARBA" id="ARBA00022679"/>
    </source>
</evidence>
<evidence type="ECO:0000256" key="10">
    <source>
        <dbReference type="ARBA" id="ARBA00022898"/>
    </source>
</evidence>
<dbReference type="HAMAP" id="MF_00834">
    <property type="entry name" value="BioA"/>
    <property type="match status" value="1"/>
</dbReference>
<evidence type="ECO:0000256" key="8">
    <source>
        <dbReference type="ARBA" id="ARBA00022691"/>
    </source>
</evidence>
<evidence type="ECO:0000256" key="12">
    <source>
        <dbReference type="ARBA" id="ARBA00060970"/>
    </source>
</evidence>
<keyword evidence="9 13" id="KW-0093">Biotin biosynthesis</keyword>
<dbReference type="GO" id="GO:0005737">
    <property type="term" value="C:cytoplasm"/>
    <property type="evidence" value="ECO:0007669"/>
    <property type="project" value="UniProtKB-SubCell"/>
</dbReference>
<evidence type="ECO:0000256" key="13">
    <source>
        <dbReference type="HAMAP-Rule" id="MF_00834"/>
    </source>
</evidence>